<comment type="caution">
    <text evidence="2">The sequence shown here is derived from an EMBL/GenBank/DDBJ whole genome shotgun (WGS) entry which is preliminary data.</text>
</comment>
<gene>
    <name evidence="2" type="ORF">SAMN04487854_10888</name>
</gene>
<evidence type="ECO:0000313" key="2">
    <source>
        <dbReference type="EMBL" id="SFT73007.1"/>
    </source>
</evidence>
<proteinExistence type="predicted"/>
<keyword evidence="3" id="KW-1185">Reference proteome</keyword>
<dbReference type="EMBL" id="FPAZ01000008">
    <property type="protein sequence ID" value="SFT73007.1"/>
    <property type="molecule type" value="Genomic_DNA"/>
</dbReference>
<evidence type="ECO:0000313" key="3">
    <source>
        <dbReference type="Proteomes" id="UP000183805"/>
    </source>
</evidence>
<dbReference type="Proteomes" id="UP000183805">
    <property type="component" value="Unassembled WGS sequence"/>
</dbReference>
<protein>
    <recommendedName>
        <fullName evidence="4">DoxX-like family protein</fullName>
    </recommendedName>
</protein>
<keyword evidence="1" id="KW-1133">Transmembrane helix</keyword>
<organism evidence="2 3">
    <name type="scientific">Pseudoalteromonas lipolytica</name>
    <dbReference type="NCBI Taxonomy" id="570156"/>
    <lineage>
        <taxon>Bacteria</taxon>
        <taxon>Pseudomonadati</taxon>
        <taxon>Pseudomonadota</taxon>
        <taxon>Gammaproteobacteria</taxon>
        <taxon>Alteromonadales</taxon>
        <taxon>Pseudoalteromonadaceae</taxon>
        <taxon>Pseudoalteromonas</taxon>
    </lineage>
</organism>
<keyword evidence="1" id="KW-0472">Membrane</keyword>
<feature type="transmembrane region" description="Helical" evidence="1">
    <location>
        <begin position="53"/>
        <end position="71"/>
    </location>
</feature>
<keyword evidence="1" id="KW-0812">Transmembrane</keyword>
<evidence type="ECO:0008006" key="4">
    <source>
        <dbReference type="Google" id="ProtNLM"/>
    </source>
</evidence>
<reference evidence="2 3" key="1">
    <citation type="submission" date="2016-10" db="EMBL/GenBank/DDBJ databases">
        <authorList>
            <person name="Varghese N."/>
            <person name="Submissions S."/>
        </authorList>
    </citation>
    <scope>NUCLEOTIDE SEQUENCE [LARGE SCALE GENOMIC DNA]</scope>
    <source>
        <strain evidence="2 3">CGMCC 1.8499</strain>
    </source>
</reference>
<name>A0ABY1GHP1_9GAMM</name>
<feature type="transmembrane region" description="Helical" evidence="1">
    <location>
        <begin position="103"/>
        <end position="124"/>
    </location>
</feature>
<accession>A0ABY1GHP1</accession>
<feature type="transmembrane region" description="Helical" evidence="1">
    <location>
        <begin position="12"/>
        <end position="33"/>
    </location>
</feature>
<evidence type="ECO:0000256" key="1">
    <source>
        <dbReference type="SAM" id="Phobius"/>
    </source>
</evidence>
<feature type="transmembrane region" description="Helical" evidence="1">
    <location>
        <begin position="78"/>
        <end position="97"/>
    </location>
</feature>
<sequence length="132" mass="15140">MSKKRVNSINNIPIKIRMGIIFALGIVLIAYHLTKISSLYFLNPPIDYSLLTHFQSLVRVVIIISLFLVILKKKCALFSMWVSILILVITQYITYFSNSPTDVSVFSYLKGFIFPSIITLLFPYKKDTTRSV</sequence>